<evidence type="ECO:0000256" key="1">
    <source>
        <dbReference type="SAM" id="Phobius"/>
    </source>
</evidence>
<keyword evidence="1" id="KW-0472">Membrane</keyword>
<name>A0A972GW08_9BACL</name>
<sequence>MDEKLEQLKQQHMDIPIPKELDFIVQKAIKQNRKKIINFKWLSGIAAVAILVTGLNTSPTFAKALSEVPIVGSLAKVLTFKEFKIDEGTYKANIQVPAITNLGSKSLEDSLNSKYLEESKKLYSEFTADMEKIKEQGGAHVGVDSGYKIKTDNDQILSLTRYVVSTSNGLSKFTYDTVDKKNQLLLTLPSLFKDDRYISLISENIKGQMIQQMKEDPTKVYWVEGVPNKVNSYFKTIAKDQSFYINNDGKLVVCFDKYEASPGAMGVLEFIIPTNAVADVLVSNEYIK</sequence>
<dbReference type="Pfam" id="PF11738">
    <property type="entry name" value="DUF3298"/>
    <property type="match status" value="1"/>
</dbReference>
<dbReference type="Gene3D" id="3.30.565.40">
    <property type="entry name" value="Fervidobacterium nodosum Rt17-B1 like"/>
    <property type="match status" value="1"/>
</dbReference>
<gene>
    <name evidence="3" type="ORF">GC093_28620</name>
</gene>
<accession>A0A972GW08</accession>
<dbReference type="AlphaFoldDB" id="A0A972GW08"/>
<reference evidence="3" key="1">
    <citation type="submission" date="2019-10" db="EMBL/GenBank/DDBJ databases">
        <title>Description of Paenibacillus glebae sp. nov.</title>
        <authorList>
            <person name="Carlier A."/>
            <person name="Qi S."/>
        </authorList>
    </citation>
    <scope>NUCLEOTIDE SEQUENCE</scope>
    <source>
        <strain evidence="3">LMG 31456</strain>
    </source>
</reference>
<keyword evidence="4" id="KW-1185">Reference proteome</keyword>
<proteinExistence type="predicted"/>
<evidence type="ECO:0000259" key="2">
    <source>
        <dbReference type="Pfam" id="PF11738"/>
    </source>
</evidence>
<dbReference type="RefSeq" id="WP_171655411.1">
    <property type="nucleotide sequence ID" value="NZ_WHOD01000108.1"/>
</dbReference>
<dbReference type="InterPro" id="IPR021729">
    <property type="entry name" value="DUF3298"/>
</dbReference>
<comment type="caution">
    <text evidence="3">The sequence shown here is derived from an EMBL/GenBank/DDBJ whole genome shotgun (WGS) entry which is preliminary data.</text>
</comment>
<dbReference type="EMBL" id="WHOD01000108">
    <property type="protein sequence ID" value="NOU97160.1"/>
    <property type="molecule type" value="Genomic_DNA"/>
</dbReference>
<dbReference type="InterPro" id="IPR037126">
    <property type="entry name" value="PdaC/RsiV-like_sf"/>
</dbReference>
<dbReference type="Proteomes" id="UP000641588">
    <property type="component" value="Unassembled WGS sequence"/>
</dbReference>
<evidence type="ECO:0000313" key="4">
    <source>
        <dbReference type="Proteomes" id="UP000641588"/>
    </source>
</evidence>
<keyword evidence="1" id="KW-0812">Transmembrane</keyword>
<protein>
    <submittedName>
        <fullName evidence="3">DUF3298 domain-containing protein</fullName>
    </submittedName>
</protein>
<dbReference type="Gene3D" id="3.90.640.20">
    <property type="entry name" value="Heat-shock cognate protein, ATPase"/>
    <property type="match status" value="1"/>
</dbReference>
<feature type="domain" description="DUF3298" evidence="2">
    <location>
        <begin position="191"/>
        <end position="274"/>
    </location>
</feature>
<organism evidence="3 4">
    <name type="scientific">Paenibacillus foliorum</name>
    <dbReference type="NCBI Taxonomy" id="2654974"/>
    <lineage>
        <taxon>Bacteria</taxon>
        <taxon>Bacillati</taxon>
        <taxon>Bacillota</taxon>
        <taxon>Bacilli</taxon>
        <taxon>Bacillales</taxon>
        <taxon>Paenibacillaceae</taxon>
        <taxon>Paenibacillus</taxon>
    </lineage>
</organism>
<evidence type="ECO:0000313" key="3">
    <source>
        <dbReference type="EMBL" id="NOU97160.1"/>
    </source>
</evidence>
<feature type="transmembrane region" description="Helical" evidence="1">
    <location>
        <begin position="37"/>
        <end position="55"/>
    </location>
</feature>
<keyword evidence="1" id="KW-1133">Transmembrane helix</keyword>